<dbReference type="GO" id="GO:0016746">
    <property type="term" value="F:acyltransferase activity"/>
    <property type="evidence" value="ECO:0007669"/>
    <property type="project" value="UniProtKB-KW"/>
</dbReference>
<keyword evidence="1" id="KW-0808">Transferase</keyword>
<keyword evidence="5" id="KW-1185">Reference proteome</keyword>
<dbReference type="AlphaFoldDB" id="A0A0B6S2T5"/>
<dbReference type="Proteomes" id="UP000031838">
    <property type="component" value="Chromosome 2"/>
</dbReference>
<dbReference type="CDD" id="cd04647">
    <property type="entry name" value="LbH_MAT_like"/>
    <property type="match status" value="1"/>
</dbReference>
<gene>
    <name evidence="4" type="ORF">BGL_2c19070</name>
</gene>
<dbReference type="OrthoDB" id="272049at2"/>
<dbReference type="PANTHER" id="PTHR23416">
    <property type="entry name" value="SIALIC ACID SYNTHASE-RELATED"/>
    <property type="match status" value="1"/>
</dbReference>
<protein>
    <submittedName>
        <fullName evidence="4">Putative sialic acid synthase-like protein</fullName>
    </submittedName>
</protein>
<dbReference type="RefSeq" id="WP_042628321.1">
    <property type="nucleotide sequence ID" value="NZ_CP002581.1"/>
</dbReference>
<keyword evidence="2" id="KW-0677">Repeat</keyword>
<evidence type="ECO:0000256" key="1">
    <source>
        <dbReference type="ARBA" id="ARBA00022679"/>
    </source>
</evidence>
<dbReference type="Gene3D" id="2.160.10.10">
    <property type="entry name" value="Hexapeptide repeat proteins"/>
    <property type="match status" value="1"/>
</dbReference>
<dbReference type="KEGG" id="bgp:BGL_2c19070"/>
<name>A0A0B6S2T5_BURPL</name>
<dbReference type="PROSITE" id="PS00101">
    <property type="entry name" value="HEXAPEP_TRANSFERASES"/>
    <property type="match status" value="1"/>
</dbReference>
<dbReference type="Pfam" id="PF00132">
    <property type="entry name" value="Hexapep"/>
    <property type="match status" value="1"/>
</dbReference>
<dbReference type="HOGENOM" id="CLU_051638_7_0_4"/>
<sequence>MSRLPASLARFGALRWNERINALEHAYFAAKTRLWYARVFGEVGRGSVIFPPCLLANVHHASLGERVLIRAGARIELVVADPARPPALSIGSDVNIEQNVHIVCGSSIEIQDAVTITGGCAIVDVEHPYDDVHDPVRIGMRLRMRGNRVMIGAGSFIGFNSIILPNVVIGRCAVVGSHSVVTRDVPDHCVVAGNPARIIRRYNFHSQTWESSRS</sequence>
<evidence type="ECO:0000256" key="3">
    <source>
        <dbReference type="ARBA" id="ARBA00023315"/>
    </source>
</evidence>
<evidence type="ECO:0000313" key="5">
    <source>
        <dbReference type="Proteomes" id="UP000031838"/>
    </source>
</evidence>
<proteinExistence type="predicted"/>
<dbReference type="InterPro" id="IPR051159">
    <property type="entry name" value="Hexapeptide_acetyltransf"/>
</dbReference>
<accession>A0A0B6S2T5</accession>
<dbReference type="SUPFAM" id="SSF51161">
    <property type="entry name" value="Trimeric LpxA-like enzymes"/>
    <property type="match status" value="1"/>
</dbReference>
<evidence type="ECO:0000256" key="2">
    <source>
        <dbReference type="ARBA" id="ARBA00022737"/>
    </source>
</evidence>
<dbReference type="InterPro" id="IPR001451">
    <property type="entry name" value="Hexapep"/>
</dbReference>
<reference evidence="4 5" key="2">
    <citation type="journal article" date="2016" name="Appl. Microbiol. Biotechnol.">
        <title>Mutations improving production and secretion of extracellular lipase by Burkholderia glumae PG1.</title>
        <authorList>
            <person name="Knapp A."/>
            <person name="Voget S."/>
            <person name="Gao R."/>
            <person name="Zaburannyi N."/>
            <person name="Krysciak D."/>
            <person name="Breuer M."/>
            <person name="Hauer B."/>
            <person name="Streit W.R."/>
            <person name="Muller R."/>
            <person name="Daniel R."/>
            <person name="Jaeger K.E."/>
        </authorList>
    </citation>
    <scope>NUCLEOTIDE SEQUENCE [LARGE SCALE GENOMIC DNA]</scope>
    <source>
        <strain evidence="4 5">PG1</strain>
    </source>
</reference>
<evidence type="ECO:0000313" key="4">
    <source>
        <dbReference type="EMBL" id="AJK49973.1"/>
    </source>
</evidence>
<dbReference type="EMBL" id="CP002581">
    <property type="protein sequence ID" value="AJK49973.1"/>
    <property type="molecule type" value="Genomic_DNA"/>
</dbReference>
<dbReference type="InterPro" id="IPR011004">
    <property type="entry name" value="Trimer_LpxA-like_sf"/>
</dbReference>
<keyword evidence="3" id="KW-0012">Acyltransferase</keyword>
<dbReference type="InterPro" id="IPR018357">
    <property type="entry name" value="Hexapep_transf_CS"/>
</dbReference>
<organism evidence="4 5">
    <name type="scientific">Burkholderia plantarii</name>
    <dbReference type="NCBI Taxonomy" id="41899"/>
    <lineage>
        <taxon>Bacteria</taxon>
        <taxon>Pseudomonadati</taxon>
        <taxon>Pseudomonadota</taxon>
        <taxon>Betaproteobacteria</taxon>
        <taxon>Burkholderiales</taxon>
        <taxon>Burkholderiaceae</taxon>
        <taxon>Burkholderia</taxon>
    </lineage>
</organism>
<reference evidence="5" key="1">
    <citation type="submission" date="2011-03" db="EMBL/GenBank/DDBJ databases">
        <authorList>
            <person name="Voget S."/>
            <person name="Streit W.R."/>
            <person name="Jaeger K.E."/>
            <person name="Daniel R."/>
        </authorList>
    </citation>
    <scope>NUCLEOTIDE SEQUENCE [LARGE SCALE GENOMIC DNA]</scope>
    <source>
        <strain evidence="5">PG1</strain>
    </source>
</reference>